<dbReference type="Pfam" id="PF12790">
    <property type="entry name" value="T6SS-SciN"/>
    <property type="match status" value="1"/>
</dbReference>
<organism evidence="1 2">
    <name type="scientific">Burkholderia cepacia</name>
    <name type="common">Pseudomonas cepacia</name>
    <dbReference type="NCBI Taxonomy" id="292"/>
    <lineage>
        <taxon>Bacteria</taxon>
        <taxon>Pseudomonadati</taxon>
        <taxon>Pseudomonadota</taxon>
        <taxon>Betaproteobacteria</taxon>
        <taxon>Burkholderiales</taxon>
        <taxon>Burkholderiaceae</taxon>
        <taxon>Burkholderia</taxon>
        <taxon>Burkholderia cepacia complex</taxon>
    </lineage>
</organism>
<dbReference type="AlphaFoldDB" id="A0A0J5WIV5"/>
<protein>
    <submittedName>
        <fullName evidence="1">Type VI secretion protein</fullName>
    </submittedName>
</protein>
<comment type="caution">
    <text evidence="1">The sequence shown here is derived from an EMBL/GenBank/DDBJ whole genome shotgun (WGS) entry which is preliminary data.</text>
</comment>
<dbReference type="InterPro" id="IPR017734">
    <property type="entry name" value="T6SS_SciN"/>
</dbReference>
<accession>A0A0J5WIV5</accession>
<proteinExistence type="predicted"/>
<dbReference type="PATRIC" id="fig|292.27.peg.4272"/>
<sequence length="202" mass="22402">MTSITEEQARADVRWDYAPDALLLDIDASPRLNEYQNTPHTLLLTIFQTTDAQAFRNLSDDPNHLRATLTAGTAAAGFIQVTRYVVAPGTRVALSIDRAQQARYVGIVAGYYDFDGPRAARLYDVPLKIDKRGWFSHTYRAAPQTFELKLRLGAHSITDAHEQGLRLPPSGARVWTMLDGGAKVLTRPAEPESDAPKTPRNQ</sequence>
<reference evidence="1 2" key="1">
    <citation type="submission" date="2015-05" db="EMBL/GenBank/DDBJ databases">
        <title>Draft genome of Burkholderia cepacia LK29.</title>
        <authorList>
            <person name="Chan X.Y."/>
        </authorList>
    </citation>
    <scope>NUCLEOTIDE SEQUENCE [LARGE SCALE GENOMIC DNA]</scope>
    <source>
        <strain evidence="1 2">LK29</strain>
    </source>
</reference>
<dbReference type="InterPro" id="IPR038706">
    <property type="entry name" value="Type_VI_SciN-like_sf"/>
</dbReference>
<evidence type="ECO:0000313" key="2">
    <source>
        <dbReference type="Proteomes" id="UP000036338"/>
    </source>
</evidence>
<name>A0A0J5WIV5_BURCE</name>
<gene>
    <name evidence="1" type="ORF">VL15_20835</name>
</gene>
<dbReference type="Gene3D" id="2.60.40.4150">
    <property type="entry name" value="Type VI secretion system, lipoprotein SciN"/>
    <property type="match status" value="1"/>
</dbReference>
<evidence type="ECO:0000313" key="1">
    <source>
        <dbReference type="EMBL" id="KML54614.1"/>
    </source>
</evidence>
<dbReference type="Proteomes" id="UP000036338">
    <property type="component" value="Unassembled WGS sequence"/>
</dbReference>
<dbReference type="EMBL" id="LDWR01000036">
    <property type="protein sequence ID" value="KML54614.1"/>
    <property type="molecule type" value="Genomic_DNA"/>
</dbReference>